<comment type="caution">
    <text evidence="1">The sequence shown here is derived from an EMBL/GenBank/DDBJ whole genome shotgun (WGS) entry which is preliminary data.</text>
</comment>
<gene>
    <name evidence="2" type="ORF">RCL2_002195200</name>
    <name evidence="1" type="ORF">RclHR1_16740005</name>
</gene>
<accession>A0A2Z6QYW4</accession>
<protein>
    <submittedName>
        <fullName evidence="1">Uncharacterized protein</fullName>
    </submittedName>
</protein>
<dbReference type="EMBL" id="BLAL01000242">
    <property type="protein sequence ID" value="GES95276.1"/>
    <property type="molecule type" value="Genomic_DNA"/>
</dbReference>
<proteinExistence type="predicted"/>
<name>A0A2Z6QYW4_9GLOM</name>
<evidence type="ECO:0000313" key="1">
    <source>
        <dbReference type="EMBL" id="GBB89901.1"/>
    </source>
</evidence>
<evidence type="ECO:0000313" key="3">
    <source>
        <dbReference type="Proteomes" id="UP000247702"/>
    </source>
</evidence>
<organism evidence="1 3">
    <name type="scientific">Rhizophagus clarus</name>
    <dbReference type="NCBI Taxonomy" id="94130"/>
    <lineage>
        <taxon>Eukaryota</taxon>
        <taxon>Fungi</taxon>
        <taxon>Fungi incertae sedis</taxon>
        <taxon>Mucoromycota</taxon>
        <taxon>Glomeromycotina</taxon>
        <taxon>Glomeromycetes</taxon>
        <taxon>Glomerales</taxon>
        <taxon>Glomeraceae</taxon>
        <taxon>Rhizophagus</taxon>
    </lineage>
</organism>
<dbReference type="OrthoDB" id="2334167at2759"/>
<dbReference type="AlphaFoldDB" id="A0A2Z6QYW4"/>
<keyword evidence="3" id="KW-1185">Reference proteome</keyword>
<evidence type="ECO:0000313" key="2">
    <source>
        <dbReference type="EMBL" id="GES95276.1"/>
    </source>
</evidence>
<dbReference type="Proteomes" id="UP000615446">
    <property type="component" value="Unassembled WGS sequence"/>
</dbReference>
<dbReference type="Proteomes" id="UP000247702">
    <property type="component" value="Unassembled WGS sequence"/>
</dbReference>
<reference evidence="1 3" key="1">
    <citation type="submission" date="2017-11" db="EMBL/GenBank/DDBJ databases">
        <title>The genome of Rhizophagus clarus HR1 reveals common genetic basis of auxotrophy among arbuscular mycorrhizal fungi.</title>
        <authorList>
            <person name="Kobayashi Y."/>
        </authorList>
    </citation>
    <scope>NUCLEOTIDE SEQUENCE [LARGE SCALE GENOMIC DNA]</scope>
    <source>
        <strain evidence="1 3">HR1</strain>
    </source>
</reference>
<reference evidence="2" key="2">
    <citation type="submission" date="2019-10" db="EMBL/GenBank/DDBJ databases">
        <title>Conservation and host-specific expression of non-tandemly repeated heterogenous ribosome RNA gene in arbuscular mycorrhizal fungi.</title>
        <authorList>
            <person name="Maeda T."/>
            <person name="Kobayashi Y."/>
            <person name="Nakagawa T."/>
            <person name="Ezawa T."/>
            <person name="Yamaguchi K."/>
            <person name="Bino T."/>
            <person name="Nishimoto Y."/>
            <person name="Shigenobu S."/>
            <person name="Kawaguchi M."/>
        </authorList>
    </citation>
    <scope>NUCLEOTIDE SEQUENCE</scope>
    <source>
        <strain evidence="2">HR1</strain>
    </source>
</reference>
<dbReference type="EMBL" id="BEXD01000751">
    <property type="protein sequence ID" value="GBB89901.1"/>
    <property type="molecule type" value="Genomic_DNA"/>
</dbReference>
<sequence>MKAKFVCYHLKNTSEICDNSSDKPKGYYLHCKAKICLPCRVCDRPIEIDKPSRIDNELCSYCNKSNYQIHHMNILQDKTQIYDQYNEKVIL</sequence>